<sequence>MWERKDTQNEYSDEKKFNEEPFNDREANTEVNEDRSILYTKKGELRKRKKCNESRMEKQQKIIEKVRRAHHVLPPCTSACKKKCTIKIDQNRRQELNEEYWNLSWRERHLFINGSVERTAVKRRTIDVSSEDSKLKRNKSNTFLLKDSNGSLISVCRTFFLTTLGYTKNNNTIIKTSTSSETASTIIDRRGKHSNRVTVDRALLEKHVKSFQPCISHYRREHAPHRKYLPSDISLIQMHNDFTEKHRNIKCSYYTYRAFVKDVMKISFTKLGHEECEQCEIFNQHNNAHSKNNMDLDKCVTCVKWNNHIKKAKEARKRYKEDADSTEWTAKKICLSADLQKVIMLPRIDTFKQVLFTQRIVVFNESFVAVGKNQKLLGPTAVIWHEGVAGRKKENICSTFYKYLLSQRDATYIKIWLDNCAGQNKNWTLFSLFVHIINSPEISAEVIEVYYFEPGHSFMSADCFHHQVEQSLNSYGSTYGSGGKVYDFNDFQSAIEQVKMKNVKVLNMDISDFKNWKDHSSLAKIKKHSPRPYLSNIVKVKFIRGSFNMSYSYEYDSPYKELNFLTAKYLKNKSETISTPLCRGISKTKKESILKKLCPLMPSNRRHFWQELPISDDAVDLCENLDY</sequence>
<dbReference type="InParanoid" id="A0A6P7GST5"/>
<feature type="coiled-coil region" evidence="1">
    <location>
        <begin position="302"/>
        <end position="329"/>
    </location>
</feature>
<dbReference type="AlphaFoldDB" id="A0A6P7GST5"/>
<dbReference type="PANTHER" id="PTHR10773:SF19">
    <property type="match status" value="1"/>
</dbReference>
<accession>A0A6P7GST5</accession>
<dbReference type="PANTHER" id="PTHR10773">
    <property type="entry name" value="DNA-DIRECTED RNA POLYMERASES I, II, AND III SUBUNIT RPABC2"/>
    <property type="match status" value="1"/>
</dbReference>
<protein>
    <submittedName>
        <fullName evidence="3">Uncharacterized protein LOC114345986</fullName>
    </submittedName>
</protein>
<evidence type="ECO:0000256" key="1">
    <source>
        <dbReference type="SAM" id="Coils"/>
    </source>
</evidence>
<evidence type="ECO:0000256" key="2">
    <source>
        <dbReference type="SAM" id="MobiDB-lite"/>
    </source>
</evidence>
<gene>
    <name evidence="3" type="primary">LOC114345986</name>
</gene>
<dbReference type="RefSeq" id="XP_028152589.1">
    <property type="nucleotide sequence ID" value="XM_028296788.1"/>
</dbReference>
<organism evidence="3">
    <name type="scientific">Diabrotica virgifera virgifera</name>
    <name type="common">western corn rootworm</name>
    <dbReference type="NCBI Taxonomy" id="50390"/>
    <lineage>
        <taxon>Eukaryota</taxon>
        <taxon>Metazoa</taxon>
        <taxon>Ecdysozoa</taxon>
        <taxon>Arthropoda</taxon>
        <taxon>Hexapoda</taxon>
        <taxon>Insecta</taxon>
        <taxon>Pterygota</taxon>
        <taxon>Neoptera</taxon>
        <taxon>Endopterygota</taxon>
        <taxon>Coleoptera</taxon>
        <taxon>Polyphaga</taxon>
        <taxon>Cucujiformia</taxon>
        <taxon>Chrysomeloidea</taxon>
        <taxon>Chrysomelidae</taxon>
        <taxon>Galerucinae</taxon>
        <taxon>Diabroticina</taxon>
        <taxon>Diabroticites</taxon>
        <taxon>Diabrotica</taxon>
    </lineage>
</organism>
<name>A0A6P7GST5_DIAVI</name>
<feature type="region of interest" description="Disordered" evidence="2">
    <location>
        <begin position="1"/>
        <end position="35"/>
    </location>
</feature>
<reference evidence="3" key="1">
    <citation type="submission" date="2025-08" db="UniProtKB">
        <authorList>
            <consortium name="RefSeq"/>
        </authorList>
    </citation>
    <scope>IDENTIFICATION</scope>
    <source>
        <tissue evidence="3">Whole insect</tissue>
    </source>
</reference>
<proteinExistence type="predicted"/>
<evidence type="ECO:0000313" key="3">
    <source>
        <dbReference type="RefSeq" id="XP_028152589.1"/>
    </source>
</evidence>
<keyword evidence="1" id="KW-0175">Coiled coil</keyword>